<sequence length="201" mass="21466">MVTVDKVVGVVDDASWAMVAVAERRPDDRRAPALLEKAASLGDPKAQYLLWKRLQHDDPALLRSAADQVYAPACLDLALCHLTGTRGVDRDWVAARRLLETSADATNDADAMVLLASVYVEIAKRQPTFATSSPLFVALQWSNRAACLGDARGRSLAVSIMREPFPAQRGLAGSARPGEAGALHGEVTVLGPEAEALAKPQ</sequence>
<name>A0A0G4J5H0_PLABS</name>
<dbReference type="InterPro" id="IPR011990">
    <property type="entry name" value="TPR-like_helical_dom_sf"/>
</dbReference>
<reference evidence="1 2" key="1">
    <citation type="submission" date="2015-02" db="EMBL/GenBank/DDBJ databases">
        <authorList>
            <person name="Chooi Y.-H."/>
        </authorList>
    </citation>
    <scope>NUCLEOTIDE SEQUENCE [LARGE SCALE GENOMIC DNA]</scope>
    <source>
        <strain evidence="1">E3</strain>
    </source>
</reference>
<dbReference type="Gene3D" id="1.25.40.10">
    <property type="entry name" value="Tetratricopeptide repeat domain"/>
    <property type="match status" value="1"/>
</dbReference>
<dbReference type="AlphaFoldDB" id="A0A0G4J5H0"/>
<gene>
    <name evidence="1" type="ORF">PBRA_002724</name>
</gene>
<proteinExistence type="predicted"/>
<protein>
    <submittedName>
        <fullName evidence="1">Uncharacterized protein</fullName>
    </submittedName>
</protein>
<organism evidence="1 2">
    <name type="scientific">Plasmodiophora brassicae</name>
    <name type="common">Clubroot disease agent</name>
    <dbReference type="NCBI Taxonomy" id="37360"/>
    <lineage>
        <taxon>Eukaryota</taxon>
        <taxon>Sar</taxon>
        <taxon>Rhizaria</taxon>
        <taxon>Endomyxa</taxon>
        <taxon>Phytomyxea</taxon>
        <taxon>Plasmodiophorida</taxon>
        <taxon>Plasmodiophoridae</taxon>
        <taxon>Plasmodiophora</taxon>
    </lineage>
</organism>
<dbReference type="Proteomes" id="UP000039324">
    <property type="component" value="Unassembled WGS sequence"/>
</dbReference>
<accession>A0A0G4J5H0</accession>
<dbReference type="SUPFAM" id="SSF81901">
    <property type="entry name" value="HCP-like"/>
    <property type="match status" value="1"/>
</dbReference>
<evidence type="ECO:0000313" key="2">
    <source>
        <dbReference type="Proteomes" id="UP000039324"/>
    </source>
</evidence>
<keyword evidence="2" id="KW-1185">Reference proteome</keyword>
<dbReference type="EMBL" id="CDSF01000133">
    <property type="protein sequence ID" value="CEP02757.1"/>
    <property type="molecule type" value="Genomic_DNA"/>
</dbReference>
<evidence type="ECO:0000313" key="1">
    <source>
        <dbReference type="EMBL" id="CEP02757.1"/>
    </source>
</evidence>